<evidence type="ECO:0000256" key="1">
    <source>
        <dbReference type="SAM" id="Phobius"/>
    </source>
</evidence>
<feature type="transmembrane region" description="Helical" evidence="1">
    <location>
        <begin position="51"/>
        <end position="75"/>
    </location>
</feature>
<proteinExistence type="predicted"/>
<organism evidence="2 3">
    <name type="scientific">Neomoorella glycerini</name>
    <dbReference type="NCBI Taxonomy" id="55779"/>
    <lineage>
        <taxon>Bacteria</taxon>
        <taxon>Bacillati</taxon>
        <taxon>Bacillota</taxon>
        <taxon>Clostridia</taxon>
        <taxon>Neomoorellales</taxon>
        <taxon>Neomoorellaceae</taxon>
        <taxon>Neomoorella</taxon>
    </lineage>
</organism>
<dbReference type="Proteomes" id="UP000425916">
    <property type="component" value="Chromosome"/>
</dbReference>
<protein>
    <submittedName>
        <fullName evidence="2">Uncharacterized protein</fullName>
    </submittedName>
</protein>
<keyword evidence="3" id="KW-1185">Reference proteome</keyword>
<evidence type="ECO:0000313" key="2">
    <source>
        <dbReference type="EMBL" id="QGP93374.1"/>
    </source>
</evidence>
<reference evidence="2 3" key="1">
    <citation type="submission" date="2019-11" db="EMBL/GenBank/DDBJ databases">
        <title>Genome sequence of Moorella glycerini DSM11254.</title>
        <authorList>
            <person name="Poehlein A."/>
            <person name="Boeer T."/>
            <person name="Daniel R."/>
        </authorList>
    </citation>
    <scope>NUCLEOTIDE SEQUENCE [LARGE SCALE GENOMIC DNA]</scope>
    <source>
        <strain evidence="2 3">DSM 11254</strain>
    </source>
</reference>
<sequence length="205" mass="21490">MKEKGGGESAKGFCAGVDFRASGAGSPGSPVVAGRRKALAFVKDRRGFLEIYMLSLFTVVALTVFAVLTGVAFGTKKNADVVYQMVGEAIDFAGRAASRDTGGNLESAETLARQYFTLAFSRMTGTAFNGSSFVPSGSSPIKGAATLEGFRYVRPGDPIPGGRASVPGFMATLKVPILVGNVPFVGPQFLDVQMRCYQPAGRVEL</sequence>
<keyword evidence="1" id="KW-1133">Transmembrane helix</keyword>
<name>A0A6I5ZTX3_9FIRM</name>
<dbReference type="AlphaFoldDB" id="A0A6I5ZTX3"/>
<keyword evidence="1" id="KW-0472">Membrane</keyword>
<evidence type="ECO:0000313" key="3">
    <source>
        <dbReference type="Proteomes" id="UP000425916"/>
    </source>
</evidence>
<keyword evidence="1" id="KW-0812">Transmembrane</keyword>
<accession>A0A6I5ZTX3</accession>
<dbReference type="EMBL" id="CP046244">
    <property type="protein sequence ID" value="QGP93374.1"/>
    <property type="molecule type" value="Genomic_DNA"/>
</dbReference>
<gene>
    <name evidence="2" type="ORF">MGLY_27820</name>
</gene>